<gene>
    <name evidence="7 8" type="primary">LOC113402511</name>
</gene>
<evidence type="ECO:0000313" key="7">
    <source>
        <dbReference type="RefSeq" id="XP_026498576.1"/>
    </source>
</evidence>
<dbReference type="CTD" id="34181"/>
<evidence type="ECO:0000256" key="3">
    <source>
        <dbReference type="ARBA" id="ARBA00022525"/>
    </source>
</evidence>
<evidence type="ECO:0000256" key="2">
    <source>
        <dbReference type="ARBA" id="ARBA00007773"/>
    </source>
</evidence>
<keyword evidence="3" id="KW-0964">Secreted</keyword>
<dbReference type="RefSeq" id="XP_026498578.1">
    <property type="nucleotide sequence ID" value="XM_026642793.1"/>
</dbReference>
<sequence length="111" mass="12526">MVRASLLAFCLLGALLLVMPAVAYPSLGNYYRPGVQYEPEQIMDMLNRLNELMEMERKMENFKEDIISSEKRALDMGLNRGYSGALHAKHLMGMAAANYASGPGRRRRDVE</sequence>
<dbReference type="RefSeq" id="XP_026498576.1">
    <property type="nucleotide sequence ID" value="XM_026642791.1"/>
</dbReference>
<keyword evidence="5" id="KW-0732">Signal</keyword>
<protein>
    <submittedName>
        <fullName evidence="7 8">Diuretic hormone class 2 isoform X1</fullName>
    </submittedName>
</protein>
<dbReference type="GO" id="GO:0001664">
    <property type="term" value="F:G protein-coupled receptor binding"/>
    <property type="evidence" value="ECO:0007669"/>
    <property type="project" value="TreeGrafter"/>
</dbReference>
<feature type="signal peptide" evidence="5">
    <location>
        <begin position="1"/>
        <end position="23"/>
    </location>
</feature>
<name>A0A8B8IN92_VANTA</name>
<dbReference type="PANTHER" id="PTHR41146:SF1">
    <property type="entry name" value="DIURETIC HORMONE CLASS 2"/>
    <property type="match status" value="1"/>
</dbReference>
<reference evidence="7 8" key="1">
    <citation type="submission" date="2025-04" db="UniProtKB">
        <authorList>
            <consortium name="RefSeq"/>
        </authorList>
    </citation>
    <scope>IDENTIFICATION</scope>
    <source>
        <tissue evidence="7 8">Thorax</tissue>
    </source>
</reference>
<dbReference type="OMA" id="YPSINDY"/>
<keyword evidence="4" id="KW-0175">Coiled coil</keyword>
<comment type="subcellular location">
    <subcellularLocation>
        <location evidence="1">Secreted</location>
    </subcellularLocation>
</comment>
<keyword evidence="6" id="KW-1185">Reference proteome</keyword>
<dbReference type="InterPro" id="IPR034439">
    <property type="entry name" value="DH2-like"/>
</dbReference>
<evidence type="ECO:0000256" key="5">
    <source>
        <dbReference type="SAM" id="SignalP"/>
    </source>
</evidence>
<proteinExistence type="inferred from homology"/>
<dbReference type="Proteomes" id="UP001652626">
    <property type="component" value="Chromosome 11"/>
</dbReference>
<dbReference type="PANTHER" id="PTHR41146">
    <property type="entry name" value="DIURETIC HORMONE CLASS 2"/>
    <property type="match status" value="1"/>
</dbReference>
<evidence type="ECO:0000256" key="4">
    <source>
        <dbReference type="SAM" id="Coils"/>
    </source>
</evidence>
<dbReference type="GO" id="GO:0007589">
    <property type="term" value="P:body fluid secretion"/>
    <property type="evidence" value="ECO:0007669"/>
    <property type="project" value="InterPro"/>
</dbReference>
<dbReference type="AlphaFoldDB" id="A0A8B8IN92"/>
<feature type="coiled-coil region" evidence="4">
    <location>
        <begin position="45"/>
        <end position="72"/>
    </location>
</feature>
<organism evidence="6 8">
    <name type="scientific">Vanessa tameamea</name>
    <name type="common">Kamehameha butterfly</name>
    <dbReference type="NCBI Taxonomy" id="334116"/>
    <lineage>
        <taxon>Eukaryota</taxon>
        <taxon>Metazoa</taxon>
        <taxon>Ecdysozoa</taxon>
        <taxon>Arthropoda</taxon>
        <taxon>Hexapoda</taxon>
        <taxon>Insecta</taxon>
        <taxon>Pterygota</taxon>
        <taxon>Neoptera</taxon>
        <taxon>Endopterygota</taxon>
        <taxon>Lepidoptera</taxon>
        <taxon>Glossata</taxon>
        <taxon>Ditrysia</taxon>
        <taxon>Papilionoidea</taxon>
        <taxon>Nymphalidae</taxon>
        <taxon>Nymphalinae</taxon>
        <taxon>Vanessa</taxon>
    </lineage>
</organism>
<dbReference type="GeneID" id="113402511"/>
<dbReference type="GO" id="GO:0005615">
    <property type="term" value="C:extracellular space"/>
    <property type="evidence" value="ECO:0007669"/>
    <property type="project" value="TreeGrafter"/>
</dbReference>
<evidence type="ECO:0000313" key="8">
    <source>
        <dbReference type="RefSeq" id="XP_026498578.1"/>
    </source>
</evidence>
<feature type="chain" id="PRO_5044666722" evidence="5">
    <location>
        <begin position="24"/>
        <end position="111"/>
    </location>
</feature>
<dbReference type="OrthoDB" id="6495587at2759"/>
<evidence type="ECO:0000313" key="6">
    <source>
        <dbReference type="Proteomes" id="UP001652626"/>
    </source>
</evidence>
<evidence type="ECO:0000256" key="1">
    <source>
        <dbReference type="ARBA" id="ARBA00004613"/>
    </source>
</evidence>
<accession>A0A8B8IN92</accession>
<dbReference type="GO" id="GO:0008613">
    <property type="term" value="F:diuretic hormone activity"/>
    <property type="evidence" value="ECO:0007669"/>
    <property type="project" value="InterPro"/>
</dbReference>
<comment type="similarity">
    <text evidence="2">Belongs to the diuretic hormone class 2 family.</text>
</comment>